<dbReference type="InterPro" id="IPR001128">
    <property type="entry name" value="Cyt_P450"/>
</dbReference>
<evidence type="ECO:0000256" key="7">
    <source>
        <dbReference type="ARBA" id="ARBA00022989"/>
    </source>
</evidence>
<keyword evidence="11 12" id="KW-0472">Membrane</keyword>
<evidence type="ECO:0000256" key="8">
    <source>
        <dbReference type="ARBA" id="ARBA00023002"/>
    </source>
</evidence>
<feature type="transmembrane region" description="Helical" evidence="12">
    <location>
        <begin position="6"/>
        <end position="23"/>
    </location>
</feature>
<evidence type="ECO:0000256" key="6">
    <source>
        <dbReference type="ARBA" id="ARBA00022723"/>
    </source>
</evidence>
<evidence type="ECO:0000256" key="2">
    <source>
        <dbReference type="ARBA" id="ARBA00004167"/>
    </source>
</evidence>
<evidence type="ECO:0000256" key="1">
    <source>
        <dbReference type="ARBA" id="ARBA00001971"/>
    </source>
</evidence>
<evidence type="ECO:0000256" key="3">
    <source>
        <dbReference type="ARBA" id="ARBA00010617"/>
    </source>
</evidence>
<comment type="similarity">
    <text evidence="3">Belongs to the cytochrome P450 family.</text>
</comment>
<dbReference type="SUPFAM" id="SSF48264">
    <property type="entry name" value="Cytochrome P450"/>
    <property type="match status" value="1"/>
</dbReference>
<evidence type="ECO:0000313" key="14">
    <source>
        <dbReference type="Proteomes" id="UP001367508"/>
    </source>
</evidence>
<keyword evidence="9" id="KW-0408">Iron</keyword>
<dbReference type="EMBL" id="JAYMYQ010000002">
    <property type="protein sequence ID" value="KAK7349665.1"/>
    <property type="molecule type" value="Genomic_DNA"/>
</dbReference>
<dbReference type="PANTHER" id="PTHR47955">
    <property type="entry name" value="CYTOCHROME P450 FAMILY 71 PROTEIN"/>
    <property type="match status" value="1"/>
</dbReference>
<keyword evidence="5 12" id="KW-0812">Transmembrane</keyword>
<dbReference type="PRINTS" id="PR00463">
    <property type="entry name" value="EP450I"/>
</dbReference>
<proteinExistence type="inferred from homology"/>
<evidence type="ECO:0000256" key="4">
    <source>
        <dbReference type="ARBA" id="ARBA00022617"/>
    </source>
</evidence>
<protein>
    <submittedName>
        <fullName evidence="13">Uncharacterized protein</fullName>
    </submittedName>
</protein>
<dbReference type="GO" id="GO:0016020">
    <property type="term" value="C:membrane"/>
    <property type="evidence" value="ECO:0007669"/>
    <property type="project" value="UniProtKB-SubCell"/>
</dbReference>
<comment type="cofactor">
    <cofactor evidence="1">
        <name>heme</name>
        <dbReference type="ChEBI" id="CHEBI:30413"/>
    </cofactor>
</comment>
<comment type="subcellular location">
    <subcellularLocation>
        <location evidence="2">Membrane</location>
        <topology evidence="2">Single-pass membrane protein</topology>
    </subcellularLocation>
</comment>
<dbReference type="InterPro" id="IPR036396">
    <property type="entry name" value="Cyt_P450_sf"/>
</dbReference>
<dbReference type="InterPro" id="IPR002401">
    <property type="entry name" value="Cyt_P450_E_grp-I"/>
</dbReference>
<evidence type="ECO:0000256" key="11">
    <source>
        <dbReference type="ARBA" id="ARBA00023136"/>
    </source>
</evidence>
<dbReference type="GO" id="GO:0016705">
    <property type="term" value="F:oxidoreductase activity, acting on paired donors, with incorporation or reduction of molecular oxygen"/>
    <property type="evidence" value="ECO:0007669"/>
    <property type="project" value="InterPro"/>
</dbReference>
<dbReference type="PANTHER" id="PTHR47955:SF22">
    <property type="entry name" value="CYTOCHROME P450 83B1-LIKE"/>
    <property type="match status" value="1"/>
</dbReference>
<gene>
    <name evidence="13" type="ORF">VNO77_07209</name>
</gene>
<evidence type="ECO:0000256" key="10">
    <source>
        <dbReference type="ARBA" id="ARBA00023033"/>
    </source>
</evidence>
<evidence type="ECO:0000256" key="9">
    <source>
        <dbReference type="ARBA" id="ARBA00023004"/>
    </source>
</evidence>
<reference evidence="13 14" key="1">
    <citation type="submission" date="2024-01" db="EMBL/GenBank/DDBJ databases">
        <title>The genomes of 5 underutilized Papilionoideae crops provide insights into root nodulation and disease resistanc.</title>
        <authorList>
            <person name="Jiang F."/>
        </authorList>
    </citation>
    <scope>NUCLEOTIDE SEQUENCE [LARGE SCALE GENOMIC DNA]</scope>
    <source>
        <strain evidence="13">LVBAO_FW01</strain>
        <tissue evidence="13">Leaves</tissue>
    </source>
</reference>
<keyword evidence="6" id="KW-0479">Metal-binding</keyword>
<accession>A0AAN9M7F0</accession>
<dbReference type="GO" id="GO:0004497">
    <property type="term" value="F:monooxygenase activity"/>
    <property type="evidence" value="ECO:0007669"/>
    <property type="project" value="UniProtKB-KW"/>
</dbReference>
<dbReference type="Pfam" id="PF00067">
    <property type="entry name" value="p450"/>
    <property type="match status" value="1"/>
</dbReference>
<sequence>MVSPHFLILCLALPVFLLFFFQYRRTFKSPPRPPGPRGLPIIGNLHRLKSSELCRQLWDLSKKYGPLFSIQLGLRPAIVVSSPKLAKEVLKTHDLEFCGRPQLQGQQKLSYNGVEIIFSQYGQFWREIRKICVVHVLSARRVSTFSSIRHYEVKQMIEKLSKHASSSKVINLSEMLMSLLTTIICRIAFGRRYEDEGTERSRFHGLLNECQAMLGTLFVSDFIPFLGWIDRLSGLHGRLERIFKKLDEFYQEVIDEHMDPNRITSQEEDIIDVLLQLKKQRLFSVDLTIDHIKAVFMVWISFLFLHI</sequence>
<evidence type="ECO:0000256" key="5">
    <source>
        <dbReference type="ARBA" id="ARBA00022692"/>
    </source>
</evidence>
<dbReference type="Proteomes" id="UP001367508">
    <property type="component" value="Unassembled WGS sequence"/>
</dbReference>
<dbReference type="AlphaFoldDB" id="A0AAN9M7F0"/>
<evidence type="ECO:0000256" key="12">
    <source>
        <dbReference type="SAM" id="Phobius"/>
    </source>
</evidence>
<keyword evidence="14" id="KW-1185">Reference proteome</keyword>
<organism evidence="13 14">
    <name type="scientific">Canavalia gladiata</name>
    <name type="common">Sword bean</name>
    <name type="synonym">Dolichos gladiatus</name>
    <dbReference type="NCBI Taxonomy" id="3824"/>
    <lineage>
        <taxon>Eukaryota</taxon>
        <taxon>Viridiplantae</taxon>
        <taxon>Streptophyta</taxon>
        <taxon>Embryophyta</taxon>
        <taxon>Tracheophyta</taxon>
        <taxon>Spermatophyta</taxon>
        <taxon>Magnoliopsida</taxon>
        <taxon>eudicotyledons</taxon>
        <taxon>Gunneridae</taxon>
        <taxon>Pentapetalae</taxon>
        <taxon>rosids</taxon>
        <taxon>fabids</taxon>
        <taxon>Fabales</taxon>
        <taxon>Fabaceae</taxon>
        <taxon>Papilionoideae</taxon>
        <taxon>50 kb inversion clade</taxon>
        <taxon>NPAAA clade</taxon>
        <taxon>indigoferoid/millettioid clade</taxon>
        <taxon>Phaseoleae</taxon>
        <taxon>Canavalia</taxon>
    </lineage>
</organism>
<dbReference type="Gene3D" id="1.10.630.10">
    <property type="entry name" value="Cytochrome P450"/>
    <property type="match status" value="1"/>
</dbReference>
<comment type="caution">
    <text evidence="13">The sequence shown here is derived from an EMBL/GenBank/DDBJ whole genome shotgun (WGS) entry which is preliminary data.</text>
</comment>
<keyword evidence="4" id="KW-0349">Heme</keyword>
<dbReference type="GO" id="GO:0005506">
    <property type="term" value="F:iron ion binding"/>
    <property type="evidence" value="ECO:0007669"/>
    <property type="project" value="InterPro"/>
</dbReference>
<name>A0AAN9M7F0_CANGL</name>
<dbReference type="GO" id="GO:0020037">
    <property type="term" value="F:heme binding"/>
    <property type="evidence" value="ECO:0007669"/>
    <property type="project" value="InterPro"/>
</dbReference>
<keyword evidence="8" id="KW-0560">Oxidoreductase</keyword>
<keyword evidence="10" id="KW-0503">Monooxygenase</keyword>
<keyword evidence="7 12" id="KW-1133">Transmembrane helix</keyword>
<evidence type="ECO:0000313" key="13">
    <source>
        <dbReference type="EMBL" id="KAK7349665.1"/>
    </source>
</evidence>